<keyword evidence="3" id="KW-0804">Transcription</keyword>
<dbReference type="GO" id="GO:0003677">
    <property type="term" value="F:DNA binding"/>
    <property type="evidence" value="ECO:0007669"/>
    <property type="project" value="UniProtKB-KW"/>
</dbReference>
<dbReference type="EMBL" id="QYUO01000003">
    <property type="protein sequence ID" value="RJF91935.1"/>
    <property type="molecule type" value="Genomic_DNA"/>
</dbReference>
<dbReference type="Proteomes" id="UP000265955">
    <property type="component" value="Unassembled WGS sequence"/>
</dbReference>
<dbReference type="InterPro" id="IPR014757">
    <property type="entry name" value="Tscrpt_reg_IclR_C"/>
</dbReference>
<dbReference type="Gene3D" id="1.10.10.10">
    <property type="entry name" value="Winged helix-like DNA-binding domain superfamily/Winged helix DNA-binding domain"/>
    <property type="match status" value="1"/>
</dbReference>
<dbReference type="Pfam" id="PF09339">
    <property type="entry name" value="HTH_IclR"/>
    <property type="match status" value="1"/>
</dbReference>
<dbReference type="GO" id="GO:0003700">
    <property type="term" value="F:DNA-binding transcription factor activity"/>
    <property type="evidence" value="ECO:0007669"/>
    <property type="project" value="TreeGrafter"/>
</dbReference>
<feature type="domain" description="HTH iclR-type" evidence="4">
    <location>
        <begin position="6"/>
        <end position="67"/>
    </location>
</feature>
<dbReference type="SUPFAM" id="SSF46785">
    <property type="entry name" value="Winged helix' DNA-binding domain"/>
    <property type="match status" value="1"/>
</dbReference>
<dbReference type="SUPFAM" id="SSF55781">
    <property type="entry name" value="GAF domain-like"/>
    <property type="match status" value="1"/>
</dbReference>
<dbReference type="PANTHER" id="PTHR30136:SF35">
    <property type="entry name" value="HTH-TYPE TRANSCRIPTIONAL REGULATOR RV1719"/>
    <property type="match status" value="1"/>
</dbReference>
<dbReference type="GO" id="GO:0045892">
    <property type="term" value="P:negative regulation of DNA-templated transcription"/>
    <property type="evidence" value="ECO:0007669"/>
    <property type="project" value="TreeGrafter"/>
</dbReference>
<dbReference type="PROSITE" id="PS51077">
    <property type="entry name" value="HTH_ICLR"/>
    <property type="match status" value="1"/>
</dbReference>
<comment type="caution">
    <text evidence="6">The sequence shown here is derived from an EMBL/GenBank/DDBJ whole genome shotgun (WGS) entry which is preliminary data.</text>
</comment>
<dbReference type="RefSeq" id="WP_119771833.1">
    <property type="nucleotide sequence ID" value="NZ_QYUO01000003.1"/>
</dbReference>
<dbReference type="OrthoDB" id="8771130at2"/>
<dbReference type="InterPro" id="IPR036388">
    <property type="entry name" value="WH-like_DNA-bd_sf"/>
</dbReference>
<name>A0A3A3FKS0_9BURK</name>
<dbReference type="InterPro" id="IPR036390">
    <property type="entry name" value="WH_DNA-bd_sf"/>
</dbReference>
<evidence type="ECO:0000256" key="3">
    <source>
        <dbReference type="ARBA" id="ARBA00023163"/>
    </source>
</evidence>
<protein>
    <submittedName>
        <fullName evidence="6">IclR family transcriptional regulator</fullName>
    </submittedName>
</protein>
<sequence length="252" mass="27417">MADYTVDAVDKALGLLFLVAQQPGLGVTELAKRSGNTKARAFRLLETLEQGGLVQRELGNATYILGYKAFYLGAAASEQLSLARLAKRHLEEIGSCSNETVLIRIRDGLETVSIARWDSTHAVRIHSEIGNRRPLYVGASGKLLLAYAPADVQTKVLQGDMEKFTPNTITSPTKLKKELSKILTQGYAVSFAERTSDTVSIAAPVRDVSGEVIAAISITGPSTRMREEILPKLTDTILDGARRLSRELGYIE</sequence>
<reference evidence="7" key="1">
    <citation type="submission" date="2018-09" db="EMBL/GenBank/DDBJ databases">
        <authorList>
            <person name="Zhu H."/>
        </authorList>
    </citation>
    <scope>NUCLEOTIDE SEQUENCE [LARGE SCALE GENOMIC DNA]</scope>
    <source>
        <strain evidence="7">K1R23-30</strain>
    </source>
</reference>
<evidence type="ECO:0000256" key="2">
    <source>
        <dbReference type="ARBA" id="ARBA00023125"/>
    </source>
</evidence>
<organism evidence="6 7">
    <name type="scientific">Noviherbaspirillum saxi</name>
    <dbReference type="NCBI Taxonomy" id="2320863"/>
    <lineage>
        <taxon>Bacteria</taxon>
        <taxon>Pseudomonadati</taxon>
        <taxon>Pseudomonadota</taxon>
        <taxon>Betaproteobacteria</taxon>
        <taxon>Burkholderiales</taxon>
        <taxon>Oxalobacteraceae</taxon>
        <taxon>Noviherbaspirillum</taxon>
    </lineage>
</organism>
<dbReference type="PANTHER" id="PTHR30136">
    <property type="entry name" value="HELIX-TURN-HELIX TRANSCRIPTIONAL REGULATOR, ICLR FAMILY"/>
    <property type="match status" value="1"/>
</dbReference>
<dbReference type="PROSITE" id="PS51078">
    <property type="entry name" value="ICLR_ED"/>
    <property type="match status" value="1"/>
</dbReference>
<dbReference type="InterPro" id="IPR050707">
    <property type="entry name" value="HTH_MetabolicPath_Reg"/>
</dbReference>
<dbReference type="SMART" id="SM00346">
    <property type="entry name" value="HTH_ICLR"/>
    <property type="match status" value="1"/>
</dbReference>
<evidence type="ECO:0000313" key="6">
    <source>
        <dbReference type="EMBL" id="RJF91935.1"/>
    </source>
</evidence>
<keyword evidence="1" id="KW-0805">Transcription regulation</keyword>
<dbReference type="Pfam" id="PF01614">
    <property type="entry name" value="IclR_C"/>
    <property type="match status" value="1"/>
</dbReference>
<feature type="domain" description="IclR-ED" evidence="5">
    <location>
        <begin position="68"/>
        <end position="250"/>
    </location>
</feature>
<dbReference type="InterPro" id="IPR029016">
    <property type="entry name" value="GAF-like_dom_sf"/>
</dbReference>
<dbReference type="AlphaFoldDB" id="A0A3A3FKS0"/>
<evidence type="ECO:0000259" key="4">
    <source>
        <dbReference type="PROSITE" id="PS51077"/>
    </source>
</evidence>
<evidence type="ECO:0000259" key="5">
    <source>
        <dbReference type="PROSITE" id="PS51078"/>
    </source>
</evidence>
<dbReference type="InterPro" id="IPR005471">
    <property type="entry name" value="Tscrpt_reg_IclR_N"/>
</dbReference>
<evidence type="ECO:0000256" key="1">
    <source>
        <dbReference type="ARBA" id="ARBA00023015"/>
    </source>
</evidence>
<gene>
    <name evidence="6" type="ORF">D3871_25020</name>
</gene>
<keyword evidence="7" id="KW-1185">Reference proteome</keyword>
<proteinExistence type="predicted"/>
<accession>A0A3A3FKS0</accession>
<keyword evidence="2" id="KW-0238">DNA-binding</keyword>
<evidence type="ECO:0000313" key="7">
    <source>
        <dbReference type="Proteomes" id="UP000265955"/>
    </source>
</evidence>
<dbReference type="Gene3D" id="3.30.450.40">
    <property type="match status" value="1"/>
</dbReference>